<feature type="active site" description="Nucleophile; methyl group acceptor" evidence="9">
    <location>
        <position position="121"/>
    </location>
</feature>
<dbReference type="EMBL" id="CP048877">
    <property type="protein sequence ID" value="QIJ71917.1"/>
    <property type="molecule type" value="Genomic_DNA"/>
</dbReference>
<evidence type="ECO:0000256" key="9">
    <source>
        <dbReference type="HAMAP-Rule" id="MF_00772"/>
    </source>
</evidence>
<evidence type="ECO:0000256" key="6">
    <source>
        <dbReference type="ARBA" id="ARBA00022763"/>
    </source>
</evidence>
<dbReference type="RefSeq" id="WP_166032135.1">
    <property type="nucleotide sequence ID" value="NZ_CP048877.1"/>
</dbReference>
<accession>A0A6G7PWF1</accession>
<dbReference type="Gene3D" id="1.10.10.10">
    <property type="entry name" value="Winged helix-like DNA-binding domain superfamily/Winged helix DNA-binding domain"/>
    <property type="match status" value="1"/>
</dbReference>
<dbReference type="PROSITE" id="PS00374">
    <property type="entry name" value="MGMT"/>
    <property type="match status" value="1"/>
</dbReference>
<organism evidence="10 11">
    <name type="scientific">Thermosulfuriphilus ammonigenes</name>
    <dbReference type="NCBI Taxonomy" id="1936021"/>
    <lineage>
        <taxon>Bacteria</taxon>
        <taxon>Pseudomonadati</taxon>
        <taxon>Thermodesulfobacteriota</taxon>
        <taxon>Thermodesulfobacteria</taxon>
        <taxon>Thermodesulfobacteriales</taxon>
        <taxon>Thermodesulfobacteriaceae</taxon>
        <taxon>Thermosulfuriphilus</taxon>
    </lineage>
</organism>
<dbReference type="InterPro" id="IPR036217">
    <property type="entry name" value="MethylDNA_cys_MeTrfase_DNAb"/>
</dbReference>
<evidence type="ECO:0000256" key="4">
    <source>
        <dbReference type="ARBA" id="ARBA00022603"/>
    </source>
</evidence>
<keyword evidence="3 9" id="KW-0963">Cytoplasm</keyword>
<sequence>MSEIISFGIAPLSFVAHFEGAFLVRLEISEGRSSFPPAKGRAASLFEELSRYLAGEAIVFRTPIAPTGTAFMKKVWDGLREIPYGRAITYGELARRLGCPRGARAVGLALARNPIPIIIPCHRVVGSRSLGGFSAGLEIKRFLLQLEGYLDR</sequence>
<reference evidence="10 11" key="1">
    <citation type="submission" date="2020-02" db="EMBL/GenBank/DDBJ databases">
        <title>Genome analysis of Thermosulfuriphilus ammonigenes ST65T, an anaerobic thermophilic chemolithoautotrophic bacterium isolated from a deep-sea hydrothermal vent.</title>
        <authorList>
            <person name="Slobodkina G."/>
            <person name="Allioux M."/>
            <person name="Merkel A."/>
            <person name="Alain K."/>
            <person name="Jebbar M."/>
            <person name="Slobodkin A."/>
        </authorList>
    </citation>
    <scope>NUCLEOTIDE SEQUENCE [LARGE SCALE GENOMIC DNA]</scope>
    <source>
        <strain evidence="10 11">ST65</strain>
    </source>
</reference>
<dbReference type="HAMAP" id="MF_00772">
    <property type="entry name" value="OGT"/>
    <property type="match status" value="1"/>
</dbReference>
<dbReference type="GO" id="GO:0003908">
    <property type="term" value="F:methylated-DNA-[protein]-cysteine S-methyltransferase activity"/>
    <property type="evidence" value="ECO:0007669"/>
    <property type="project" value="UniProtKB-UniRule"/>
</dbReference>
<comment type="subcellular location">
    <subcellularLocation>
        <location evidence="9">Cytoplasm</location>
    </subcellularLocation>
</comment>
<dbReference type="InterPro" id="IPR036388">
    <property type="entry name" value="WH-like_DNA-bd_sf"/>
</dbReference>
<dbReference type="FunFam" id="1.10.10.10:FF:000214">
    <property type="entry name" value="Methylated-DNA--protein-cysteine methyltransferase"/>
    <property type="match status" value="1"/>
</dbReference>
<comment type="catalytic activity">
    <reaction evidence="1 9">
        <text>a 4-O-methyl-thymidine in DNA + L-cysteinyl-[protein] = a thymidine in DNA + S-methyl-L-cysteinyl-[protein]</text>
        <dbReference type="Rhea" id="RHEA:53428"/>
        <dbReference type="Rhea" id="RHEA-COMP:10131"/>
        <dbReference type="Rhea" id="RHEA-COMP:10132"/>
        <dbReference type="Rhea" id="RHEA-COMP:13555"/>
        <dbReference type="Rhea" id="RHEA-COMP:13556"/>
        <dbReference type="ChEBI" id="CHEBI:29950"/>
        <dbReference type="ChEBI" id="CHEBI:82612"/>
        <dbReference type="ChEBI" id="CHEBI:137386"/>
        <dbReference type="ChEBI" id="CHEBI:137387"/>
        <dbReference type="EC" id="2.1.1.63"/>
    </reaction>
</comment>
<dbReference type="AlphaFoldDB" id="A0A6G7PWF1"/>
<comment type="catalytic activity">
    <reaction evidence="8 9">
        <text>a 6-O-methyl-2'-deoxyguanosine in DNA + L-cysteinyl-[protein] = S-methyl-L-cysteinyl-[protein] + a 2'-deoxyguanosine in DNA</text>
        <dbReference type="Rhea" id="RHEA:24000"/>
        <dbReference type="Rhea" id="RHEA-COMP:10131"/>
        <dbReference type="Rhea" id="RHEA-COMP:10132"/>
        <dbReference type="Rhea" id="RHEA-COMP:11367"/>
        <dbReference type="Rhea" id="RHEA-COMP:11368"/>
        <dbReference type="ChEBI" id="CHEBI:29950"/>
        <dbReference type="ChEBI" id="CHEBI:82612"/>
        <dbReference type="ChEBI" id="CHEBI:85445"/>
        <dbReference type="ChEBI" id="CHEBI:85448"/>
        <dbReference type="EC" id="2.1.1.63"/>
    </reaction>
</comment>
<dbReference type="Proteomes" id="UP000502179">
    <property type="component" value="Chromosome"/>
</dbReference>
<protein>
    <recommendedName>
        <fullName evidence="9">Methylated-DNA--protein-cysteine methyltransferase</fullName>
        <ecNumber evidence="9">2.1.1.63</ecNumber>
    </recommendedName>
    <alternativeName>
        <fullName evidence="9">6-O-methylguanine-DNA methyltransferase</fullName>
        <shortName evidence="9">MGMT</shortName>
    </alternativeName>
    <alternativeName>
        <fullName evidence="9">O-6-methylguanine-DNA-alkyltransferase</fullName>
    </alternativeName>
</protein>
<evidence type="ECO:0000256" key="2">
    <source>
        <dbReference type="ARBA" id="ARBA00008711"/>
    </source>
</evidence>
<keyword evidence="6 9" id="KW-0227">DNA damage</keyword>
<dbReference type="InterPro" id="IPR001497">
    <property type="entry name" value="MethylDNA_cys_MeTrfase_AS"/>
</dbReference>
<dbReference type="PANTHER" id="PTHR10815">
    <property type="entry name" value="METHYLATED-DNA--PROTEIN-CYSTEINE METHYLTRANSFERASE"/>
    <property type="match status" value="1"/>
</dbReference>
<gene>
    <name evidence="10" type="ORF">G4V39_06405</name>
</gene>
<comment type="miscellaneous">
    <text evidence="9">This enzyme catalyzes only one turnover and therefore is not strictly catalytic. According to one definition, an enzyme is a biocatalyst that acts repeatedly and over many reaction cycles.</text>
</comment>
<dbReference type="GO" id="GO:0006307">
    <property type="term" value="P:DNA alkylation repair"/>
    <property type="evidence" value="ECO:0007669"/>
    <property type="project" value="UniProtKB-UniRule"/>
</dbReference>
<comment type="similarity">
    <text evidence="2 9">Belongs to the MGMT family.</text>
</comment>
<dbReference type="GO" id="GO:0005737">
    <property type="term" value="C:cytoplasm"/>
    <property type="evidence" value="ECO:0007669"/>
    <property type="project" value="UniProtKB-SubCell"/>
</dbReference>
<keyword evidence="4 9" id="KW-0489">Methyltransferase</keyword>
<evidence type="ECO:0000256" key="8">
    <source>
        <dbReference type="ARBA" id="ARBA00049348"/>
    </source>
</evidence>
<dbReference type="Pfam" id="PF01035">
    <property type="entry name" value="DNA_binding_1"/>
    <property type="match status" value="1"/>
</dbReference>
<dbReference type="PANTHER" id="PTHR10815:SF13">
    <property type="entry name" value="METHYLATED-DNA--PROTEIN-CYSTEINE METHYLTRANSFERASE"/>
    <property type="match status" value="1"/>
</dbReference>
<evidence type="ECO:0000313" key="10">
    <source>
        <dbReference type="EMBL" id="QIJ71917.1"/>
    </source>
</evidence>
<comment type="function">
    <text evidence="9">Involved in the cellular defense against the biological effects of O6-methylguanine (O6-MeG) and O4-methylthymine (O4-MeT) in DNA. Repairs the methylated nucleobase in DNA by stoichiometrically transferring the methyl group to a cysteine residue in the enzyme. This is a suicide reaction: the enzyme is irreversibly inactivated.</text>
</comment>
<proteinExistence type="inferred from homology"/>
<dbReference type="CDD" id="cd06445">
    <property type="entry name" value="ATase"/>
    <property type="match status" value="1"/>
</dbReference>
<keyword evidence="11" id="KW-1185">Reference proteome</keyword>
<dbReference type="NCBIfam" id="TIGR00589">
    <property type="entry name" value="ogt"/>
    <property type="match status" value="1"/>
</dbReference>
<dbReference type="InterPro" id="IPR014048">
    <property type="entry name" value="MethylDNA_cys_MeTrfase_DNA-bd"/>
</dbReference>
<evidence type="ECO:0000256" key="3">
    <source>
        <dbReference type="ARBA" id="ARBA00022490"/>
    </source>
</evidence>
<dbReference type="InterPro" id="IPR023546">
    <property type="entry name" value="MGMT"/>
</dbReference>
<evidence type="ECO:0000256" key="1">
    <source>
        <dbReference type="ARBA" id="ARBA00001286"/>
    </source>
</evidence>
<dbReference type="EC" id="2.1.1.63" evidence="9"/>
<keyword evidence="5 9" id="KW-0808">Transferase</keyword>
<evidence type="ECO:0000256" key="5">
    <source>
        <dbReference type="ARBA" id="ARBA00022679"/>
    </source>
</evidence>
<evidence type="ECO:0000313" key="11">
    <source>
        <dbReference type="Proteomes" id="UP000502179"/>
    </source>
</evidence>
<evidence type="ECO:0000256" key="7">
    <source>
        <dbReference type="ARBA" id="ARBA00023204"/>
    </source>
</evidence>
<dbReference type="SUPFAM" id="SSF46767">
    <property type="entry name" value="Methylated DNA-protein cysteine methyltransferase, C-terminal domain"/>
    <property type="match status" value="1"/>
</dbReference>
<keyword evidence="7 9" id="KW-0234">DNA repair</keyword>
<dbReference type="GO" id="GO:0032259">
    <property type="term" value="P:methylation"/>
    <property type="evidence" value="ECO:0007669"/>
    <property type="project" value="UniProtKB-KW"/>
</dbReference>
<name>A0A6G7PWF1_9BACT</name>
<dbReference type="KEGG" id="tav:G4V39_06405"/>